<feature type="compositionally biased region" description="Basic and acidic residues" evidence="1">
    <location>
        <begin position="239"/>
        <end position="248"/>
    </location>
</feature>
<accession>F4QDD6</accession>
<keyword evidence="2" id="KW-1133">Transmembrane helix</keyword>
<dbReference type="AlphaFoldDB" id="F4QDD6"/>
<reference evidence="4" key="1">
    <citation type="journal article" date="2011" name="Genome Res.">
        <title>Phylogeny-wide analysis of social amoeba genomes highlights ancient origins for complex intercellular communication.</title>
        <authorList>
            <person name="Heidel A.J."/>
            <person name="Lawal H.M."/>
            <person name="Felder M."/>
            <person name="Schilde C."/>
            <person name="Helps N.R."/>
            <person name="Tunggal B."/>
            <person name="Rivero F."/>
            <person name="John U."/>
            <person name="Schleicher M."/>
            <person name="Eichinger L."/>
            <person name="Platzer M."/>
            <person name="Noegel A.A."/>
            <person name="Schaap P."/>
            <person name="Gloeckner G."/>
        </authorList>
    </citation>
    <scope>NUCLEOTIDE SEQUENCE [LARGE SCALE GENOMIC DNA]</scope>
    <source>
        <strain evidence="4">SH3</strain>
    </source>
</reference>
<keyword evidence="2" id="KW-0812">Transmembrane</keyword>
<protein>
    <recommendedName>
        <fullName evidence="5">Transmembrane protein</fullName>
    </recommendedName>
</protein>
<organism evidence="3 4">
    <name type="scientific">Cavenderia fasciculata</name>
    <name type="common">Slime mold</name>
    <name type="synonym">Dictyostelium fasciculatum</name>
    <dbReference type="NCBI Taxonomy" id="261658"/>
    <lineage>
        <taxon>Eukaryota</taxon>
        <taxon>Amoebozoa</taxon>
        <taxon>Evosea</taxon>
        <taxon>Eumycetozoa</taxon>
        <taxon>Dictyostelia</taxon>
        <taxon>Acytosteliales</taxon>
        <taxon>Cavenderiaceae</taxon>
        <taxon>Cavenderia</taxon>
    </lineage>
</organism>
<feature type="transmembrane region" description="Helical" evidence="2">
    <location>
        <begin position="12"/>
        <end position="28"/>
    </location>
</feature>
<feature type="compositionally biased region" description="Low complexity" evidence="1">
    <location>
        <begin position="210"/>
        <end position="231"/>
    </location>
</feature>
<evidence type="ECO:0000313" key="3">
    <source>
        <dbReference type="EMBL" id="EGG13764.1"/>
    </source>
</evidence>
<dbReference type="RefSeq" id="XP_004350472.1">
    <property type="nucleotide sequence ID" value="XM_004350421.1"/>
</dbReference>
<keyword evidence="2" id="KW-0472">Membrane</keyword>
<sequence>MDDRTCTKRDVIHSIFNAILMISLIVSIKSPWYEISKCITEGTAPTVCVSTWQNPERGNLDPKITNKFKASLGLTIFALLLVFVILAILLVKAILKKLKKEDIYKLLKKVSTYIFLALHLLLVIVISASCFNFTSINKLYCADGDEDPKETYICDNFRGKQTIISDAITEYYSWGPSAGFVFSTISTVLSTGFFGYLVFSWWRNRNNDDSSISSSSSSRYPSSSSSSSGYSKVGQESLISDHQDEYDE</sequence>
<dbReference type="EMBL" id="GL883029">
    <property type="protein sequence ID" value="EGG13764.1"/>
    <property type="molecule type" value="Genomic_DNA"/>
</dbReference>
<evidence type="ECO:0008006" key="5">
    <source>
        <dbReference type="Google" id="ProtNLM"/>
    </source>
</evidence>
<feature type="region of interest" description="Disordered" evidence="1">
    <location>
        <begin position="209"/>
        <end position="248"/>
    </location>
</feature>
<evidence type="ECO:0000256" key="1">
    <source>
        <dbReference type="SAM" id="MobiDB-lite"/>
    </source>
</evidence>
<dbReference type="KEGG" id="dfa:DFA_11525"/>
<evidence type="ECO:0000313" key="4">
    <source>
        <dbReference type="Proteomes" id="UP000007797"/>
    </source>
</evidence>
<feature type="transmembrane region" description="Helical" evidence="2">
    <location>
        <begin position="70"/>
        <end position="91"/>
    </location>
</feature>
<dbReference type="Proteomes" id="UP000007797">
    <property type="component" value="Unassembled WGS sequence"/>
</dbReference>
<gene>
    <name evidence="3" type="ORF">DFA_11525</name>
</gene>
<dbReference type="GeneID" id="14865307"/>
<evidence type="ECO:0000256" key="2">
    <source>
        <dbReference type="SAM" id="Phobius"/>
    </source>
</evidence>
<feature type="transmembrane region" description="Helical" evidence="2">
    <location>
        <begin position="180"/>
        <end position="202"/>
    </location>
</feature>
<name>F4QDD6_CACFS</name>
<feature type="transmembrane region" description="Helical" evidence="2">
    <location>
        <begin position="112"/>
        <end position="134"/>
    </location>
</feature>
<proteinExistence type="predicted"/>
<keyword evidence="4" id="KW-1185">Reference proteome</keyword>